<evidence type="ECO:0000256" key="2">
    <source>
        <dbReference type="ARBA" id="ARBA00022771"/>
    </source>
</evidence>
<dbReference type="InterPro" id="IPR010666">
    <property type="entry name" value="Znf_GRF"/>
</dbReference>
<proteinExistence type="predicted"/>
<dbReference type="GO" id="GO:0008270">
    <property type="term" value="F:zinc ion binding"/>
    <property type="evidence" value="ECO:0007669"/>
    <property type="project" value="UniProtKB-KW"/>
</dbReference>
<protein>
    <submittedName>
        <fullName evidence="7">GRF zinc finger domain-containing protein</fullName>
    </submittedName>
</protein>
<sequence>MAQNKFQVSRYEIGEFKEDKWYCGCGDLPKKLTSKTDLTGGDKFLRCPNTDDCGFFLWEKDEPTARVSNSSPRTPQQNRRRNPGLLTPLSGKNAQGGRQTLNFESSLTSPTPKRHFDQAEVLDEPLLTEILELLASANIEIKASTELQLRHLVNMKVATYETKLRTCETTINDLRSKMVEMES</sequence>
<dbReference type="Proteomes" id="UP001149074">
    <property type="component" value="Unassembled WGS sequence"/>
</dbReference>
<keyword evidence="3" id="KW-0862">Zinc</keyword>
<gene>
    <name evidence="7" type="ORF">N7532_002764</name>
</gene>
<evidence type="ECO:0000259" key="6">
    <source>
        <dbReference type="PROSITE" id="PS51999"/>
    </source>
</evidence>
<dbReference type="GeneID" id="81354237"/>
<dbReference type="OrthoDB" id="5318241at2759"/>
<keyword evidence="2 4" id="KW-0863">Zinc-finger</keyword>
<evidence type="ECO:0000313" key="8">
    <source>
        <dbReference type="Proteomes" id="UP001149074"/>
    </source>
</evidence>
<evidence type="ECO:0000256" key="1">
    <source>
        <dbReference type="ARBA" id="ARBA00022723"/>
    </source>
</evidence>
<dbReference type="EMBL" id="JAPQKI010000003">
    <property type="protein sequence ID" value="KAJ5110119.1"/>
    <property type="molecule type" value="Genomic_DNA"/>
</dbReference>
<keyword evidence="1" id="KW-0479">Metal-binding</keyword>
<dbReference type="AlphaFoldDB" id="A0A9W9G0Z4"/>
<dbReference type="Pfam" id="PF06839">
    <property type="entry name" value="Zn_ribbon_GRF"/>
    <property type="match status" value="1"/>
</dbReference>
<dbReference type="PROSITE" id="PS51999">
    <property type="entry name" value="ZF_GRF"/>
    <property type="match status" value="1"/>
</dbReference>
<organism evidence="7 8">
    <name type="scientific">Penicillium argentinense</name>
    <dbReference type="NCBI Taxonomy" id="1131581"/>
    <lineage>
        <taxon>Eukaryota</taxon>
        <taxon>Fungi</taxon>
        <taxon>Dikarya</taxon>
        <taxon>Ascomycota</taxon>
        <taxon>Pezizomycotina</taxon>
        <taxon>Eurotiomycetes</taxon>
        <taxon>Eurotiomycetidae</taxon>
        <taxon>Eurotiales</taxon>
        <taxon>Aspergillaceae</taxon>
        <taxon>Penicillium</taxon>
    </lineage>
</organism>
<comment type="caution">
    <text evidence="7">The sequence shown here is derived from an EMBL/GenBank/DDBJ whole genome shotgun (WGS) entry which is preliminary data.</text>
</comment>
<reference evidence="7" key="1">
    <citation type="submission" date="2022-11" db="EMBL/GenBank/DDBJ databases">
        <authorList>
            <person name="Petersen C."/>
        </authorList>
    </citation>
    <scope>NUCLEOTIDE SEQUENCE</scope>
    <source>
        <strain evidence="7">IBT 30761</strain>
    </source>
</reference>
<evidence type="ECO:0000256" key="5">
    <source>
        <dbReference type="SAM" id="MobiDB-lite"/>
    </source>
</evidence>
<evidence type="ECO:0000313" key="7">
    <source>
        <dbReference type="EMBL" id="KAJ5110119.1"/>
    </source>
</evidence>
<feature type="domain" description="GRF-type" evidence="6">
    <location>
        <begin position="23"/>
        <end position="62"/>
    </location>
</feature>
<keyword evidence="8" id="KW-1185">Reference proteome</keyword>
<evidence type="ECO:0000256" key="3">
    <source>
        <dbReference type="ARBA" id="ARBA00022833"/>
    </source>
</evidence>
<accession>A0A9W9G0Z4</accession>
<reference evidence="7" key="2">
    <citation type="journal article" date="2023" name="IMA Fungus">
        <title>Comparative genomic study of the Penicillium genus elucidates a diverse pangenome and 15 lateral gene transfer events.</title>
        <authorList>
            <person name="Petersen C."/>
            <person name="Sorensen T."/>
            <person name="Nielsen M.R."/>
            <person name="Sondergaard T.E."/>
            <person name="Sorensen J.L."/>
            <person name="Fitzpatrick D.A."/>
            <person name="Frisvad J.C."/>
            <person name="Nielsen K.L."/>
        </authorList>
    </citation>
    <scope>NUCLEOTIDE SEQUENCE</scope>
    <source>
        <strain evidence="7">IBT 30761</strain>
    </source>
</reference>
<name>A0A9W9G0Z4_9EURO</name>
<dbReference type="RefSeq" id="XP_056478230.1">
    <property type="nucleotide sequence ID" value="XM_056615258.1"/>
</dbReference>
<evidence type="ECO:0000256" key="4">
    <source>
        <dbReference type="PROSITE-ProRule" id="PRU01343"/>
    </source>
</evidence>
<feature type="region of interest" description="Disordered" evidence="5">
    <location>
        <begin position="64"/>
        <end position="97"/>
    </location>
</feature>